<feature type="transmembrane region" description="Helical" evidence="6">
    <location>
        <begin position="129"/>
        <end position="146"/>
    </location>
</feature>
<evidence type="ECO:0000313" key="8">
    <source>
        <dbReference type="Proteomes" id="UP000028781"/>
    </source>
</evidence>
<dbReference type="OrthoDB" id="19148at2157"/>
<keyword evidence="4 6" id="KW-1133">Transmembrane helix</keyword>
<proteinExistence type="predicted"/>
<organism evidence="7 8">
    <name type="scientific">Methanocaldococcus bathoardescens</name>
    <dbReference type="NCBI Taxonomy" id="1301915"/>
    <lineage>
        <taxon>Archaea</taxon>
        <taxon>Methanobacteriati</taxon>
        <taxon>Methanobacteriota</taxon>
        <taxon>Methanomada group</taxon>
        <taxon>Methanococci</taxon>
        <taxon>Methanococcales</taxon>
        <taxon>Methanocaldococcaceae</taxon>
        <taxon>Methanocaldococcus</taxon>
    </lineage>
</organism>
<evidence type="ECO:0000256" key="4">
    <source>
        <dbReference type="ARBA" id="ARBA00022989"/>
    </source>
</evidence>
<feature type="transmembrane region" description="Helical" evidence="6">
    <location>
        <begin position="343"/>
        <end position="364"/>
    </location>
</feature>
<evidence type="ECO:0000256" key="3">
    <source>
        <dbReference type="ARBA" id="ARBA00022692"/>
    </source>
</evidence>
<dbReference type="AlphaFoldDB" id="A0A076L9C1"/>
<feature type="transmembrane region" description="Helical" evidence="6">
    <location>
        <begin position="273"/>
        <end position="292"/>
    </location>
</feature>
<reference evidence="7 8" key="1">
    <citation type="journal article" date="2015" name="Int. J. Syst. Evol. Microbiol.">
        <title>M ethanocaldococcus bathoardescens sp. nov., a hyperthermophilic methanogen isolated from a volcanically active deep-sea hydrothermal vent.</title>
        <authorList>
            <person name="Stewart L.C."/>
            <person name="Jung J.H."/>
            <person name="Kim Y.T."/>
            <person name="Kwon S.W."/>
            <person name="Park C.S."/>
            <person name="Holden J.F."/>
        </authorList>
    </citation>
    <scope>NUCLEOTIDE SEQUENCE [LARGE SCALE GENOMIC DNA]</scope>
    <source>
        <strain evidence="7 8">JH146</strain>
    </source>
</reference>
<evidence type="ECO:0000313" key="7">
    <source>
        <dbReference type="EMBL" id="AIJ04925.1"/>
    </source>
</evidence>
<feature type="transmembrane region" description="Helical" evidence="6">
    <location>
        <begin position="304"/>
        <end position="323"/>
    </location>
</feature>
<feature type="transmembrane region" description="Helical" evidence="6">
    <location>
        <begin position="396"/>
        <end position="419"/>
    </location>
</feature>
<dbReference type="PANTHER" id="PTHR30250:SF27">
    <property type="entry name" value="POLYSACCHARIDE BIOSYNTHESIS PROTEIN"/>
    <property type="match status" value="1"/>
</dbReference>
<dbReference type="InterPro" id="IPR050833">
    <property type="entry name" value="Poly_Biosynth_Transport"/>
</dbReference>
<dbReference type="KEGG" id="mjh:JH146_0074"/>
<evidence type="ECO:0000256" key="6">
    <source>
        <dbReference type="SAM" id="Phobius"/>
    </source>
</evidence>
<dbReference type="EMBL" id="CP009149">
    <property type="protein sequence ID" value="AIJ04925.1"/>
    <property type="molecule type" value="Genomic_DNA"/>
</dbReference>
<comment type="subcellular location">
    <subcellularLocation>
        <location evidence="1">Cell membrane</location>
        <topology evidence="1">Multi-pass membrane protein</topology>
    </subcellularLocation>
</comment>
<feature type="transmembrane region" description="Helical" evidence="6">
    <location>
        <begin position="455"/>
        <end position="475"/>
    </location>
</feature>
<dbReference type="InterPro" id="IPR002797">
    <property type="entry name" value="Polysacc_synth"/>
</dbReference>
<feature type="transmembrane region" description="Helical" evidence="6">
    <location>
        <begin position="47"/>
        <end position="67"/>
    </location>
</feature>
<feature type="transmembrane region" description="Helical" evidence="6">
    <location>
        <begin position="88"/>
        <end position="109"/>
    </location>
</feature>
<feature type="transmembrane region" description="Helical" evidence="6">
    <location>
        <begin position="158"/>
        <end position="178"/>
    </location>
</feature>
<dbReference type="RefSeq" id="WP_048201141.1">
    <property type="nucleotide sequence ID" value="NZ_CP009149.1"/>
</dbReference>
<sequence length="509" mass="57838">MSEAKKALFSIARGAGLIFFGTVFSMFFGFLSRIIIARHYTTFEYGIFSLSLTILSVVMVLVSLGLPEGVVREIGFYKDKDISKVKEIIFTSLFIISLSSLVFMILTFFSSDFIAKIFHQDELSVFLEILSFTIPFSAISGIIISFSRGFGRVKERIYLQSVLYPILWFILVLSLFIFNLSIIYLFYAFLLSQILTCLITVLYVYYSKFLKISFSLNLNLAKELLVFSIPLLLVSILAFIMNWTDILMVGYYLSSEFVGFYNTAAPLARLIPIFLDSAAFLYAPIVSGLYASGKIEDMKTTYQILTKWIFLATLPIFAMMFLFPKAVIGFFFGVKYLEASDVLRILSLGFMFHTFLGLNGLSLIVIKESRFIMVSNTISAILNIILNVLLIPKYGINGAAVATAVSYFIANILTSIRLYQKTKIHPFSRNYVKLLIISFIMLFGIQAFGLDVSNILYAILILVTFFLSYMFLVLLSKCVDKEDIELFLVVERKLGVNLWIIKRILKKFV</sequence>
<evidence type="ECO:0000256" key="1">
    <source>
        <dbReference type="ARBA" id="ARBA00004651"/>
    </source>
</evidence>
<dbReference type="STRING" id="1301915.JH146_0074"/>
<keyword evidence="2" id="KW-1003">Cell membrane</keyword>
<dbReference type="PANTHER" id="PTHR30250">
    <property type="entry name" value="PST FAMILY PREDICTED COLANIC ACID TRANSPORTER"/>
    <property type="match status" value="1"/>
</dbReference>
<name>A0A076L9C1_9EURY</name>
<feature type="transmembrane region" description="Helical" evidence="6">
    <location>
        <begin position="431"/>
        <end position="449"/>
    </location>
</feature>
<feature type="transmembrane region" description="Helical" evidence="6">
    <location>
        <begin position="371"/>
        <end position="390"/>
    </location>
</feature>
<keyword evidence="3 6" id="KW-0812">Transmembrane</keyword>
<feature type="transmembrane region" description="Helical" evidence="6">
    <location>
        <begin position="227"/>
        <end position="253"/>
    </location>
</feature>
<dbReference type="HOGENOM" id="CLU_022017_5_1_2"/>
<accession>A0A076L9C1</accession>
<keyword evidence="5 6" id="KW-0472">Membrane</keyword>
<evidence type="ECO:0000256" key="5">
    <source>
        <dbReference type="ARBA" id="ARBA00023136"/>
    </source>
</evidence>
<feature type="transmembrane region" description="Helical" evidence="6">
    <location>
        <begin position="184"/>
        <end position="206"/>
    </location>
</feature>
<keyword evidence="8" id="KW-1185">Reference proteome</keyword>
<evidence type="ECO:0000256" key="2">
    <source>
        <dbReference type="ARBA" id="ARBA00022475"/>
    </source>
</evidence>
<dbReference type="Proteomes" id="UP000028781">
    <property type="component" value="Chromosome"/>
</dbReference>
<dbReference type="GeneID" id="24890665"/>
<dbReference type="Pfam" id="PF01943">
    <property type="entry name" value="Polysacc_synt"/>
    <property type="match status" value="1"/>
</dbReference>
<dbReference type="GO" id="GO:0005886">
    <property type="term" value="C:plasma membrane"/>
    <property type="evidence" value="ECO:0007669"/>
    <property type="project" value="UniProtKB-SubCell"/>
</dbReference>
<dbReference type="CDD" id="cd13128">
    <property type="entry name" value="MATE_Wzx_like"/>
    <property type="match status" value="1"/>
</dbReference>
<gene>
    <name evidence="7" type="ORF">JH146_0074</name>
</gene>
<feature type="transmembrane region" description="Helical" evidence="6">
    <location>
        <begin position="12"/>
        <end position="35"/>
    </location>
</feature>
<protein>
    <submittedName>
        <fullName evidence="7">Polysaccharide biosynthesis protein</fullName>
    </submittedName>
</protein>